<dbReference type="AlphaFoldDB" id="A0A0D0FRW8"/>
<sequence>MKKPGCCPVFKIFTERIFHPIFVIHLSRLKAGNAVSR</sequence>
<gene>
    <name evidence="1" type="ORF">B4167_0007</name>
</gene>
<proteinExistence type="predicted"/>
<evidence type="ECO:0000313" key="2">
    <source>
        <dbReference type="Proteomes" id="UP000032076"/>
    </source>
</evidence>
<accession>A0A0D0FRW8</accession>
<comment type="caution">
    <text evidence="1">The sequence shown here is derived from an EMBL/GenBank/DDBJ whole genome shotgun (WGS) entry which is preliminary data.</text>
</comment>
<name>A0A0D0FRW8_9BACI</name>
<reference evidence="1 2" key="1">
    <citation type="submission" date="2015-01" db="EMBL/GenBank/DDBJ databases">
        <title>Draft Genome Sequences of Four Bacillus thermoamylovorans Strains, Isolated From Food Products.</title>
        <authorList>
            <person name="Krawcyk A.O."/>
            <person name="Berendsen E.M."/>
            <person name="Eijlander R.T."/>
            <person name="de Jong A."/>
            <person name="Wells-Bennik M."/>
            <person name="Kuipers O.P."/>
        </authorList>
    </citation>
    <scope>NUCLEOTIDE SEQUENCE [LARGE SCALE GENOMIC DNA]</scope>
    <source>
        <strain evidence="1 2">B4167</strain>
    </source>
</reference>
<evidence type="ECO:0000313" key="1">
    <source>
        <dbReference type="EMBL" id="KIO73589.1"/>
    </source>
</evidence>
<protein>
    <submittedName>
        <fullName evidence="1">Uncharacterized protein</fullName>
    </submittedName>
</protein>
<dbReference type="EMBL" id="JXLU01000029">
    <property type="protein sequence ID" value="KIO73589.1"/>
    <property type="molecule type" value="Genomic_DNA"/>
</dbReference>
<organism evidence="1 2">
    <name type="scientific">Caldibacillus thermoamylovorans</name>
    <dbReference type="NCBI Taxonomy" id="35841"/>
    <lineage>
        <taxon>Bacteria</taxon>
        <taxon>Bacillati</taxon>
        <taxon>Bacillota</taxon>
        <taxon>Bacilli</taxon>
        <taxon>Bacillales</taxon>
        <taxon>Bacillaceae</taxon>
        <taxon>Caldibacillus</taxon>
    </lineage>
</organism>
<dbReference type="Proteomes" id="UP000032076">
    <property type="component" value="Unassembled WGS sequence"/>
</dbReference>